<sequence>MKKVVLTTSLLAIAAAAQAQSSVTLYGRIDNGIQYMNGLPGGHQWAAESGDWGCSWFGMQGTEDIGGGTQVIFQLEGQLNTTNGQLAGALFGRHATVGVQNANYGTFKLGNLGAGELMQDSWGLDPQLMQAYAISSLVRGRNWSSATNGFEYTTPNLYGLTLKGQYNLTNNYNWNTSATAGGQGRTDGIEAVYDLGGLELRAIYDEVRGADGHFDDVYNHSRSAMAGGTFTLGPVKFYAGYQHLNAPDAVDNATLAAGNPDGIGVPTSVDHEWGGVAWQATPAVALTGAVYHANANNGNGNATLYTLAGTYNLSKRTFLYTEFGYVHNSATSNLSVADSAYGNQSNTTSTGAFANGNPGYGHSQTGVFAGIMTGF</sequence>
<protein>
    <submittedName>
        <fullName evidence="13">Porin</fullName>
    </submittedName>
</protein>
<dbReference type="CDD" id="cd00342">
    <property type="entry name" value="gram_neg_porins"/>
    <property type="match status" value="1"/>
</dbReference>
<dbReference type="PANTHER" id="PTHR34501">
    <property type="entry name" value="PROTEIN YDDL-RELATED"/>
    <property type="match status" value="1"/>
</dbReference>
<keyword evidence="8" id="KW-0626">Porin</keyword>
<dbReference type="GO" id="GO:0015288">
    <property type="term" value="F:porin activity"/>
    <property type="evidence" value="ECO:0007669"/>
    <property type="project" value="UniProtKB-KW"/>
</dbReference>
<name>A0A494YE43_9BURK</name>
<evidence type="ECO:0000256" key="5">
    <source>
        <dbReference type="ARBA" id="ARBA00022692"/>
    </source>
</evidence>
<feature type="chain" id="PRO_5019754339" evidence="11">
    <location>
        <begin position="20"/>
        <end position="375"/>
    </location>
</feature>
<evidence type="ECO:0000256" key="6">
    <source>
        <dbReference type="ARBA" id="ARBA00022729"/>
    </source>
</evidence>
<comment type="subunit">
    <text evidence="2">Homotrimer.</text>
</comment>
<comment type="subcellular location">
    <subcellularLocation>
        <location evidence="1">Cell outer membrane</location>
        <topology evidence="1">Multi-pass membrane protein</topology>
    </subcellularLocation>
</comment>
<dbReference type="AlphaFoldDB" id="A0A494YE43"/>
<evidence type="ECO:0000259" key="12">
    <source>
        <dbReference type="Pfam" id="PF13609"/>
    </source>
</evidence>
<dbReference type="GO" id="GO:0006811">
    <property type="term" value="P:monoatomic ion transport"/>
    <property type="evidence" value="ECO:0007669"/>
    <property type="project" value="UniProtKB-KW"/>
</dbReference>
<evidence type="ECO:0000256" key="4">
    <source>
        <dbReference type="ARBA" id="ARBA00022452"/>
    </source>
</evidence>
<dbReference type="GO" id="GO:0046930">
    <property type="term" value="C:pore complex"/>
    <property type="evidence" value="ECO:0007669"/>
    <property type="project" value="UniProtKB-KW"/>
</dbReference>
<evidence type="ECO:0000256" key="10">
    <source>
        <dbReference type="ARBA" id="ARBA00023237"/>
    </source>
</evidence>
<evidence type="ECO:0000313" key="13">
    <source>
        <dbReference type="EMBL" id="RKP58613.1"/>
    </source>
</evidence>
<keyword evidence="4" id="KW-1134">Transmembrane beta strand</keyword>
<gene>
    <name evidence="13" type="ORF">D7S86_01330</name>
</gene>
<dbReference type="PANTHER" id="PTHR34501:SF9">
    <property type="entry name" value="MAJOR OUTER MEMBRANE PROTEIN P.IA"/>
    <property type="match status" value="1"/>
</dbReference>
<evidence type="ECO:0000256" key="1">
    <source>
        <dbReference type="ARBA" id="ARBA00004571"/>
    </source>
</evidence>
<dbReference type="InterPro" id="IPR023614">
    <property type="entry name" value="Porin_dom_sf"/>
</dbReference>
<dbReference type="EMBL" id="RBZU01000001">
    <property type="protein sequence ID" value="RKP58613.1"/>
    <property type="molecule type" value="Genomic_DNA"/>
</dbReference>
<evidence type="ECO:0000256" key="2">
    <source>
        <dbReference type="ARBA" id="ARBA00011233"/>
    </source>
</evidence>
<dbReference type="Pfam" id="PF13609">
    <property type="entry name" value="Porin_4"/>
    <property type="match status" value="1"/>
</dbReference>
<reference evidence="13 14" key="1">
    <citation type="submission" date="2018-10" db="EMBL/GenBank/DDBJ databases">
        <title>Robbsia sp. DHC34, isolated from soil.</title>
        <authorList>
            <person name="Gao Z.-H."/>
            <person name="Qiu L.-H."/>
        </authorList>
    </citation>
    <scope>NUCLEOTIDE SEQUENCE [LARGE SCALE GENOMIC DNA]</scope>
    <source>
        <strain evidence="13 14">DHC34</strain>
    </source>
</reference>
<keyword evidence="7" id="KW-0406">Ion transport</keyword>
<dbReference type="Proteomes" id="UP000270342">
    <property type="component" value="Unassembled WGS sequence"/>
</dbReference>
<feature type="signal peptide" evidence="11">
    <location>
        <begin position="1"/>
        <end position="19"/>
    </location>
</feature>
<evidence type="ECO:0000256" key="8">
    <source>
        <dbReference type="ARBA" id="ARBA00023114"/>
    </source>
</evidence>
<comment type="caution">
    <text evidence="13">The sequence shown here is derived from an EMBL/GenBank/DDBJ whole genome shotgun (WGS) entry which is preliminary data.</text>
</comment>
<dbReference type="SUPFAM" id="SSF56935">
    <property type="entry name" value="Porins"/>
    <property type="match status" value="1"/>
</dbReference>
<evidence type="ECO:0000256" key="9">
    <source>
        <dbReference type="ARBA" id="ARBA00023136"/>
    </source>
</evidence>
<dbReference type="OrthoDB" id="8712661at2"/>
<dbReference type="RefSeq" id="WP_121082438.1">
    <property type="nucleotide sequence ID" value="NZ_RBZU01000001.1"/>
</dbReference>
<dbReference type="InterPro" id="IPR050298">
    <property type="entry name" value="Gram-neg_bact_OMP"/>
</dbReference>
<organism evidence="13 14">
    <name type="scientific">Pararobbsia silviterrae</name>
    <dbReference type="NCBI Taxonomy" id="1792498"/>
    <lineage>
        <taxon>Bacteria</taxon>
        <taxon>Pseudomonadati</taxon>
        <taxon>Pseudomonadota</taxon>
        <taxon>Betaproteobacteria</taxon>
        <taxon>Burkholderiales</taxon>
        <taxon>Burkholderiaceae</taxon>
        <taxon>Pararobbsia</taxon>
    </lineage>
</organism>
<keyword evidence="5" id="KW-0812">Transmembrane</keyword>
<keyword evidence="10" id="KW-0998">Cell outer membrane</keyword>
<proteinExistence type="predicted"/>
<dbReference type="InterPro" id="IPR033900">
    <property type="entry name" value="Gram_neg_porin_domain"/>
</dbReference>
<evidence type="ECO:0000256" key="3">
    <source>
        <dbReference type="ARBA" id="ARBA00022448"/>
    </source>
</evidence>
<keyword evidence="9" id="KW-0472">Membrane</keyword>
<keyword evidence="3" id="KW-0813">Transport</keyword>
<evidence type="ECO:0000313" key="14">
    <source>
        <dbReference type="Proteomes" id="UP000270342"/>
    </source>
</evidence>
<keyword evidence="14" id="KW-1185">Reference proteome</keyword>
<dbReference type="GO" id="GO:0009279">
    <property type="term" value="C:cell outer membrane"/>
    <property type="evidence" value="ECO:0007669"/>
    <property type="project" value="UniProtKB-SubCell"/>
</dbReference>
<evidence type="ECO:0000256" key="7">
    <source>
        <dbReference type="ARBA" id="ARBA00023065"/>
    </source>
</evidence>
<dbReference type="Gene3D" id="2.40.160.10">
    <property type="entry name" value="Porin"/>
    <property type="match status" value="1"/>
</dbReference>
<evidence type="ECO:0000256" key="11">
    <source>
        <dbReference type="SAM" id="SignalP"/>
    </source>
</evidence>
<accession>A0A494YE43</accession>
<keyword evidence="6 11" id="KW-0732">Signal</keyword>
<feature type="domain" description="Porin" evidence="12">
    <location>
        <begin position="7"/>
        <end position="330"/>
    </location>
</feature>